<gene>
    <name evidence="1" type="ORF">KSZ_10040</name>
</gene>
<comment type="caution">
    <text evidence="1">The sequence shown here is derived from an EMBL/GenBank/DDBJ whole genome shotgun (WGS) entry which is preliminary data.</text>
</comment>
<evidence type="ECO:0000313" key="1">
    <source>
        <dbReference type="EMBL" id="GHO82998.1"/>
    </source>
</evidence>
<dbReference type="RefSeq" id="WP_201360634.1">
    <property type="nucleotide sequence ID" value="NZ_BNJJ01000002.1"/>
</dbReference>
<evidence type="ECO:0000313" key="2">
    <source>
        <dbReference type="Proteomes" id="UP000635565"/>
    </source>
</evidence>
<sequence length="99" mass="10967">MQETLAGKIVLSIGCGFQSDEALGLNEEDKGRLYTLHLRKIDIADEILVLNVADYIGRSTGREITYARQRGIPIRWVEPHSCKGYGCPCGAELNTTDKI</sequence>
<proteinExistence type="predicted"/>
<name>A0ABQ3VC50_9CHLR</name>
<dbReference type="EMBL" id="BNJJ01000002">
    <property type="protein sequence ID" value="GHO82998.1"/>
    <property type="molecule type" value="Genomic_DNA"/>
</dbReference>
<keyword evidence="2" id="KW-1185">Reference proteome</keyword>
<protein>
    <submittedName>
        <fullName evidence="1">Uncharacterized protein</fullName>
    </submittedName>
</protein>
<accession>A0ABQ3VC50</accession>
<reference evidence="1 2" key="1">
    <citation type="journal article" date="2021" name="Int. J. Syst. Evol. Microbiol.">
        <title>Reticulibacter mediterranei gen. nov., sp. nov., within the new family Reticulibacteraceae fam. nov., and Ktedonospora formicarum gen. nov., sp. nov., Ktedonobacter robiniae sp. nov., Dictyobacter formicarum sp. nov. and Dictyobacter arantiisoli sp. nov., belonging to the class Ktedonobacteria.</title>
        <authorList>
            <person name="Yabe S."/>
            <person name="Zheng Y."/>
            <person name="Wang C.M."/>
            <person name="Sakai Y."/>
            <person name="Abe K."/>
            <person name="Yokota A."/>
            <person name="Donadio S."/>
            <person name="Cavaletti L."/>
            <person name="Monciardini P."/>
        </authorList>
    </citation>
    <scope>NUCLEOTIDE SEQUENCE [LARGE SCALE GENOMIC DNA]</scope>
    <source>
        <strain evidence="1 2">SOSP1-9</strain>
    </source>
</reference>
<organism evidence="1 2">
    <name type="scientific">Dictyobacter formicarum</name>
    <dbReference type="NCBI Taxonomy" id="2778368"/>
    <lineage>
        <taxon>Bacteria</taxon>
        <taxon>Bacillati</taxon>
        <taxon>Chloroflexota</taxon>
        <taxon>Ktedonobacteria</taxon>
        <taxon>Ktedonobacterales</taxon>
        <taxon>Dictyobacteraceae</taxon>
        <taxon>Dictyobacter</taxon>
    </lineage>
</organism>
<dbReference type="Proteomes" id="UP000635565">
    <property type="component" value="Unassembled WGS sequence"/>
</dbReference>